<dbReference type="GO" id="GO:0003676">
    <property type="term" value="F:nucleic acid binding"/>
    <property type="evidence" value="ECO:0007669"/>
    <property type="project" value="InterPro"/>
</dbReference>
<evidence type="ECO:0000256" key="1">
    <source>
        <dbReference type="ARBA" id="ARBA00022723"/>
    </source>
</evidence>
<evidence type="ECO:0000256" key="3">
    <source>
        <dbReference type="ARBA" id="ARBA00022833"/>
    </source>
</evidence>
<reference evidence="6" key="1">
    <citation type="submission" date="2025-08" db="UniProtKB">
        <authorList>
            <consortium name="Ensembl"/>
        </authorList>
    </citation>
    <scope>IDENTIFICATION</scope>
</reference>
<dbReference type="InterPro" id="IPR022755">
    <property type="entry name" value="Znf_C2H2_jaz"/>
</dbReference>
<dbReference type="Ensembl" id="ENSKMAT00000008901.1">
    <property type="protein sequence ID" value="ENSKMAP00000008767.1"/>
    <property type="gene ID" value="ENSKMAG00000006597.1"/>
</dbReference>
<dbReference type="STRING" id="37003.ENSKMAP00000008767"/>
<evidence type="ECO:0000259" key="5">
    <source>
        <dbReference type="PROSITE" id="PS00028"/>
    </source>
</evidence>
<dbReference type="SMART" id="SM00355">
    <property type="entry name" value="ZnF_C2H2"/>
    <property type="match status" value="3"/>
</dbReference>
<dbReference type="PANTHER" id="PTHR15491:SF12">
    <property type="entry name" value="CDKN1A INTERACTING ZINC FINGER PROTEIN 1B ISOFORM X1-RELATED"/>
    <property type="match status" value="1"/>
</dbReference>
<feature type="region of interest" description="Disordered" evidence="4">
    <location>
        <begin position="1"/>
        <end position="102"/>
    </location>
</feature>
<reference evidence="6" key="2">
    <citation type="submission" date="2025-09" db="UniProtKB">
        <authorList>
            <consortium name="Ensembl"/>
        </authorList>
    </citation>
    <scope>IDENTIFICATION</scope>
</reference>
<dbReference type="GO" id="GO:0005634">
    <property type="term" value="C:nucleus"/>
    <property type="evidence" value="ECO:0007669"/>
    <property type="project" value="TreeGrafter"/>
</dbReference>
<evidence type="ECO:0000313" key="6">
    <source>
        <dbReference type="Ensembl" id="ENSKMAP00000008767.1"/>
    </source>
</evidence>
<name>A0A3Q3F5D6_KRYMA</name>
<dbReference type="GO" id="GO:0008270">
    <property type="term" value="F:zinc ion binding"/>
    <property type="evidence" value="ECO:0007669"/>
    <property type="project" value="UniProtKB-KW"/>
</dbReference>
<dbReference type="InterPro" id="IPR013087">
    <property type="entry name" value="Znf_C2H2_type"/>
</dbReference>
<dbReference type="InterPro" id="IPR026811">
    <property type="entry name" value="CIZ1"/>
</dbReference>
<feature type="domain" description="C2H2-type" evidence="5">
    <location>
        <begin position="240"/>
        <end position="262"/>
    </location>
</feature>
<dbReference type="Pfam" id="PF23330">
    <property type="entry name" value="zf-C2H2_14"/>
    <property type="match status" value="1"/>
</dbReference>
<keyword evidence="3" id="KW-0862">Zinc</keyword>
<evidence type="ECO:0000256" key="4">
    <source>
        <dbReference type="SAM" id="MobiDB-lite"/>
    </source>
</evidence>
<keyword evidence="1" id="KW-0479">Metal-binding</keyword>
<sequence length="398" mass="44682">MVKQTRRTDRCFLPAAGGSVAKVRFPVSPSQRGLPPPQQVSGSGSSDGRPRCSAAATEEKGRSHAGGQGSDGGSGEPESKRGRQERNEEAAGLTNRGKAYVPGRDQQGAAELGEDSRAAQLQSVGSLKVTIQRSSESREFGPTDRTADRQTGGLHCHVCNLTCRSPQVFQEHMSGQEHLRKLQEITHTICLNTHTLLDRGRRPQTQHWCDTCQIHFTGDVIIHRRTKQHKACKQLGRPFCPVCKRHFRTPRKFVEHMKSAEHKEQVQLAEAQEEELITVDAVGCFEEEEEEQEEEVEVADEEEPEENEGKPPEPIETKEADEEEHDLHGSRFVVPVCGFVCRLCNKFFYREAAARHTHCRTHTHYLNVQVKHTPLPFSPDLLMPLIQSLSVDVCWVFF</sequence>
<dbReference type="Pfam" id="PF12171">
    <property type="entry name" value="zf-C2H2_jaz"/>
    <property type="match status" value="1"/>
</dbReference>
<proteinExistence type="predicted"/>
<dbReference type="SUPFAM" id="SSF57667">
    <property type="entry name" value="beta-beta-alpha zinc fingers"/>
    <property type="match status" value="2"/>
</dbReference>
<protein>
    <submittedName>
        <fullName evidence="6">Cip1-interacting zinc finger protein-like</fullName>
    </submittedName>
</protein>
<feature type="compositionally biased region" description="Basic and acidic residues" evidence="4">
    <location>
        <begin position="1"/>
        <end position="10"/>
    </location>
</feature>
<dbReference type="InterPro" id="IPR036236">
    <property type="entry name" value="Znf_C2H2_sf"/>
</dbReference>
<dbReference type="InterPro" id="IPR056345">
    <property type="entry name" value="Znf-C2H2_CIZ1"/>
</dbReference>
<dbReference type="Gene3D" id="3.30.160.60">
    <property type="entry name" value="Classic Zinc Finger"/>
    <property type="match status" value="2"/>
</dbReference>
<feature type="compositionally biased region" description="Basic and acidic residues" evidence="4">
    <location>
        <begin position="77"/>
        <end position="89"/>
    </location>
</feature>
<feature type="compositionally biased region" description="Gly residues" evidence="4">
    <location>
        <begin position="64"/>
        <end position="75"/>
    </location>
</feature>
<dbReference type="Proteomes" id="UP000264800">
    <property type="component" value="Unplaced"/>
</dbReference>
<keyword evidence="2" id="KW-0863">Zinc-finger</keyword>
<feature type="region of interest" description="Disordered" evidence="4">
    <location>
        <begin position="290"/>
        <end position="324"/>
    </location>
</feature>
<dbReference type="PROSITE" id="PS00028">
    <property type="entry name" value="ZINC_FINGER_C2H2_1"/>
    <property type="match status" value="1"/>
</dbReference>
<feature type="compositionally biased region" description="Basic and acidic residues" evidence="4">
    <location>
        <begin position="307"/>
        <end position="318"/>
    </location>
</feature>
<keyword evidence="7" id="KW-1185">Reference proteome</keyword>
<dbReference type="Pfam" id="PF12874">
    <property type="entry name" value="zf-met"/>
    <property type="match status" value="1"/>
</dbReference>
<dbReference type="PANTHER" id="PTHR15491">
    <property type="match status" value="1"/>
</dbReference>
<feature type="compositionally biased region" description="Basic and acidic residues" evidence="4">
    <location>
        <begin position="135"/>
        <end position="148"/>
    </location>
</feature>
<feature type="compositionally biased region" description="Acidic residues" evidence="4">
    <location>
        <begin position="290"/>
        <end position="306"/>
    </location>
</feature>
<evidence type="ECO:0000313" key="7">
    <source>
        <dbReference type="Proteomes" id="UP000264800"/>
    </source>
</evidence>
<dbReference type="InterPro" id="IPR003604">
    <property type="entry name" value="Matrin/U1-like-C_Znf_C2H2"/>
</dbReference>
<accession>A0A3Q3F5D6</accession>
<evidence type="ECO:0000256" key="2">
    <source>
        <dbReference type="ARBA" id="ARBA00022771"/>
    </source>
</evidence>
<dbReference type="GeneTree" id="ENSGT00440000039084"/>
<organism evidence="6 7">
    <name type="scientific">Kryptolebias marmoratus</name>
    <name type="common">Mangrove killifish</name>
    <name type="synonym">Rivulus marmoratus</name>
    <dbReference type="NCBI Taxonomy" id="37003"/>
    <lineage>
        <taxon>Eukaryota</taxon>
        <taxon>Metazoa</taxon>
        <taxon>Chordata</taxon>
        <taxon>Craniata</taxon>
        <taxon>Vertebrata</taxon>
        <taxon>Euteleostomi</taxon>
        <taxon>Actinopterygii</taxon>
        <taxon>Neopterygii</taxon>
        <taxon>Teleostei</taxon>
        <taxon>Neoteleostei</taxon>
        <taxon>Acanthomorphata</taxon>
        <taxon>Ovalentaria</taxon>
        <taxon>Atherinomorphae</taxon>
        <taxon>Cyprinodontiformes</taxon>
        <taxon>Rivulidae</taxon>
        <taxon>Kryptolebias</taxon>
    </lineage>
</organism>
<dbReference type="SMART" id="SM00451">
    <property type="entry name" value="ZnF_U1"/>
    <property type="match status" value="4"/>
</dbReference>
<dbReference type="AlphaFoldDB" id="A0A3Q3F5D6"/>
<feature type="region of interest" description="Disordered" evidence="4">
    <location>
        <begin position="129"/>
        <end position="151"/>
    </location>
</feature>